<proteinExistence type="predicted"/>
<comment type="caution">
    <text evidence="1">The sequence shown here is derived from an EMBL/GenBank/DDBJ whole genome shotgun (WGS) entry which is preliminary data.</text>
</comment>
<dbReference type="Proteomes" id="UP001303046">
    <property type="component" value="Unassembled WGS sequence"/>
</dbReference>
<sequence length="243" mass="26793">MRRIVGQCPADIVLALSDLLTNLEYADNVIFVESSMKLQHVVNLVSKPMDYVYALISASRCGLLDISKSGWNGQPIVFVDNFSYLGCMLKNNGSYKKDVQQRCAKATFAFNSLKAAYQESEVARISGGVSVYGAVYYGDRGGSAHLSLHHCKQPPPKCCLVRRTLRVQEWRAAIEGIVQNSIQGLAACSDSEGDERNYPSLHNIRPCIRILHLKSVPPQIRGMLPLKLSLMSVLDKAGILHLA</sequence>
<name>A0ABR1EQ77_NECAM</name>
<organism evidence="1 2">
    <name type="scientific">Necator americanus</name>
    <name type="common">Human hookworm</name>
    <dbReference type="NCBI Taxonomy" id="51031"/>
    <lineage>
        <taxon>Eukaryota</taxon>
        <taxon>Metazoa</taxon>
        <taxon>Ecdysozoa</taxon>
        <taxon>Nematoda</taxon>
        <taxon>Chromadorea</taxon>
        <taxon>Rhabditida</taxon>
        <taxon>Rhabditina</taxon>
        <taxon>Rhabditomorpha</taxon>
        <taxon>Strongyloidea</taxon>
        <taxon>Ancylostomatidae</taxon>
        <taxon>Bunostominae</taxon>
        <taxon>Necator</taxon>
    </lineage>
</organism>
<gene>
    <name evidence="1" type="primary">Necator_chrX.g25106</name>
    <name evidence="1" type="ORF">RB195_024940</name>
</gene>
<reference evidence="1 2" key="1">
    <citation type="submission" date="2023-08" db="EMBL/GenBank/DDBJ databases">
        <title>A Necator americanus chromosomal reference genome.</title>
        <authorList>
            <person name="Ilik V."/>
            <person name="Petrzelkova K.J."/>
            <person name="Pardy F."/>
            <person name="Fuh T."/>
            <person name="Niatou-Singa F.S."/>
            <person name="Gouil Q."/>
            <person name="Baker L."/>
            <person name="Ritchie M.E."/>
            <person name="Jex A.R."/>
            <person name="Gazzola D."/>
            <person name="Li H."/>
            <person name="Toshio Fujiwara R."/>
            <person name="Zhan B."/>
            <person name="Aroian R.V."/>
            <person name="Pafco B."/>
            <person name="Schwarz E.M."/>
        </authorList>
    </citation>
    <scope>NUCLEOTIDE SEQUENCE [LARGE SCALE GENOMIC DNA]</scope>
    <source>
        <strain evidence="1 2">Aroian</strain>
        <tissue evidence="1">Whole animal</tissue>
    </source>
</reference>
<dbReference type="EMBL" id="JAVFWL010000006">
    <property type="protein sequence ID" value="KAK6764804.1"/>
    <property type="molecule type" value="Genomic_DNA"/>
</dbReference>
<evidence type="ECO:0000313" key="1">
    <source>
        <dbReference type="EMBL" id="KAK6764804.1"/>
    </source>
</evidence>
<evidence type="ECO:0000313" key="2">
    <source>
        <dbReference type="Proteomes" id="UP001303046"/>
    </source>
</evidence>
<keyword evidence="2" id="KW-1185">Reference proteome</keyword>
<accession>A0ABR1EQ77</accession>
<protein>
    <submittedName>
        <fullName evidence="1">Uncharacterized protein</fullName>
    </submittedName>
</protein>